<dbReference type="EMBL" id="DXHV01000073">
    <property type="protein sequence ID" value="HIW01102.1"/>
    <property type="molecule type" value="Genomic_DNA"/>
</dbReference>
<reference evidence="3" key="2">
    <citation type="submission" date="2021-04" db="EMBL/GenBank/DDBJ databases">
        <authorList>
            <person name="Gilroy R."/>
        </authorList>
    </citation>
    <scope>NUCLEOTIDE SEQUENCE</scope>
    <source>
        <strain evidence="3">ChiHecec2B26-446</strain>
    </source>
</reference>
<dbReference type="SUPFAM" id="SSF51182">
    <property type="entry name" value="RmlC-like cupins"/>
    <property type="match status" value="1"/>
</dbReference>
<feature type="domain" description="Cupin type-2" evidence="2">
    <location>
        <begin position="42"/>
        <end position="109"/>
    </location>
</feature>
<dbReference type="InterPro" id="IPR011051">
    <property type="entry name" value="RmlC_Cupin_sf"/>
</dbReference>
<keyword evidence="1" id="KW-0479">Metal-binding</keyword>
<reference evidence="3" key="1">
    <citation type="journal article" date="2021" name="PeerJ">
        <title>Extensive microbial diversity within the chicken gut microbiome revealed by metagenomics and culture.</title>
        <authorList>
            <person name="Gilroy R."/>
            <person name="Ravi A."/>
            <person name="Getino M."/>
            <person name="Pursley I."/>
            <person name="Horton D.L."/>
            <person name="Alikhan N.F."/>
            <person name="Baker D."/>
            <person name="Gharbi K."/>
            <person name="Hall N."/>
            <person name="Watson M."/>
            <person name="Adriaenssens E.M."/>
            <person name="Foster-Nyarko E."/>
            <person name="Jarju S."/>
            <person name="Secka A."/>
            <person name="Antonio M."/>
            <person name="Oren A."/>
            <person name="Chaudhuri R.R."/>
            <person name="La Ragione R."/>
            <person name="Hildebrand F."/>
            <person name="Pallen M.J."/>
        </authorList>
    </citation>
    <scope>NUCLEOTIDE SEQUENCE</scope>
    <source>
        <strain evidence="3">ChiHecec2B26-446</strain>
    </source>
</reference>
<evidence type="ECO:0000259" key="2">
    <source>
        <dbReference type="Pfam" id="PF07883"/>
    </source>
</evidence>
<dbReference type="Pfam" id="PF07883">
    <property type="entry name" value="Cupin_2"/>
    <property type="match status" value="1"/>
</dbReference>
<comment type="caution">
    <text evidence="3">The sequence shown here is derived from an EMBL/GenBank/DDBJ whole genome shotgun (WGS) entry which is preliminary data.</text>
</comment>
<sequence length="117" mass="12910">MIRKAQDRVQFTKEMFGGPGSIEAAQILNPGEFCDKGRLFNHIVLKPGVTIGRHRHVNDFETYYILCGTGVYNDNGTEVQVGPGDVAVCPEGEEHALTNTGTENMEIIALILFDKKD</sequence>
<proteinExistence type="predicted"/>
<dbReference type="Proteomes" id="UP000886752">
    <property type="component" value="Unassembled WGS sequence"/>
</dbReference>
<dbReference type="PANTHER" id="PTHR35848">
    <property type="entry name" value="OXALATE-BINDING PROTEIN"/>
    <property type="match status" value="1"/>
</dbReference>
<dbReference type="InterPro" id="IPR014710">
    <property type="entry name" value="RmlC-like_jellyroll"/>
</dbReference>
<dbReference type="Gene3D" id="2.60.120.10">
    <property type="entry name" value="Jelly Rolls"/>
    <property type="match status" value="1"/>
</dbReference>
<name>A0A9D1TQG9_9BACT</name>
<dbReference type="PANTHER" id="PTHR35848:SF6">
    <property type="entry name" value="CUPIN TYPE-2 DOMAIN-CONTAINING PROTEIN"/>
    <property type="match status" value="1"/>
</dbReference>
<protein>
    <submittedName>
        <fullName evidence="3">Cupin domain-containing protein</fullName>
    </submittedName>
</protein>
<evidence type="ECO:0000313" key="4">
    <source>
        <dbReference type="Proteomes" id="UP000886752"/>
    </source>
</evidence>
<dbReference type="AlphaFoldDB" id="A0A9D1TQG9"/>
<organism evidence="3 4">
    <name type="scientific">Candidatus Desulfovibrio intestinipullorum</name>
    <dbReference type="NCBI Taxonomy" id="2838536"/>
    <lineage>
        <taxon>Bacteria</taxon>
        <taxon>Pseudomonadati</taxon>
        <taxon>Thermodesulfobacteriota</taxon>
        <taxon>Desulfovibrionia</taxon>
        <taxon>Desulfovibrionales</taxon>
        <taxon>Desulfovibrionaceae</taxon>
        <taxon>Desulfovibrio</taxon>
    </lineage>
</organism>
<dbReference type="GO" id="GO:0046872">
    <property type="term" value="F:metal ion binding"/>
    <property type="evidence" value="ECO:0007669"/>
    <property type="project" value="UniProtKB-KW"/>
</dbReference>
<dbReference type="CDD" id="cd02221">
    <property type="entry name" value="cupin_TM1287-like"/>
    <property type="match status" value="1"/>
</dbReference>
<dbReference type="InterPro" id="IPR051610">
    <property type="entry name" value="GPI/OXD"/>
</dbReference>
<evidence type="ECO:0000313" key="3">
    <source>
        <dbReference type="EMBL" id="HIW01102.1"/>
    </source>
</evidence>
<evidence type="ECO:0000256" key="1">
    <source>
        <dbReference type="ARBA" id="ARBA00022723"/>
    </source>
</evidence>
<dbReference type="InterPro" id="IPR013096">
    <property type="entry name" value="Cupin_2"/>
</dbReference>
<accession>A0A9D1TQG9</accession>
<gene>
    <name evidence="3" type="ORF">H9894_07940</name>
</gene>